<evidence type="ECO:0000256" key="1">
    <source>
        <dbReference type="SAM" id="MobiDB-lite"/>
    </source>
</evidence>
<accession>A0ABP9T5K4</accession>
<sequence length="113" mass="11818">MPTTRPSATVRRAVATRASQAAALARSSSAPTPPTREYVTVTVSFGHFRAPHEPPPTGLAAILPGTYPESIGPGTEREAAAPVPVTVAPCPVHLPFTLVTYVRPANDLERLPG</sequence>
<reference evidence="3" key="1">
    <citation type="journal article" date="2019" name="Int. J. Syst. Evol. Microbiol.">
        <title>The Global Catalogue of Microorganisms (GCM) 10K type strain sequencing project: providing services to taxonomists for standard genome sequencing and annotation.</title>
        <authorList>
            <consortium name="The Broad Institute Genomics Platform"/>
            <consortium name="The Broad Institute Genome Sequencing Center for Infectious Disease"/>
            <person name="Wu L."/>
            <person name="Ma J."/>
        </authorList>
    </citation>
    <scope>NUCLEOTIDE SEQUENCE [LARGE SCALE GENOMIC DNA]</scope>
    <source>
        <strain evidence="3">JCM 18306</strain>
    </source>
</reference>
<dbReference type="EMBL" id="BAABJR010000007">
    <property type="protein sequence ID" value="GAA5209400.1"/>
    <property type="molecule type" value="Genomic_DNA"/>
</dbReference>
<comment type="caution">
    <text evidence="2">The sequence shown here is derived from an EMBL/GenBank/DDBJ whole genome shotgun (WGS) entry which is preliminary data.</text>
</comment>
<feature type="region of interest" description="Disordered" evidence="1">
    <location>
        <begin position="1"/>
        <end position="35"/>
    </location>
</feature>
<feature type="compositionally biased region" description="Low complexity" evidence="1">
    <location>
        <begin position="1"/>
        <end position="30"/>
    </location>
</feature>
<name>A0ABP9T5K4_9ACTN</name>
<dbReference type="Proteomes" id="UP001499878">
    <property type="component" value="Unassembled WGS sequence"/>
</dbReference>
<evidence type="ECO:0000313" key="2">
    <source>
        <dbReference type="EMBL" id="GAA5209400.1"/>
    </source>
</evidence>
<keyword evidence="3" id="KW-1185">Reference proteome</keyword>
<gene>
    <name evidence="2" type="ORF">GCM10023323_32740</name>
</gene>
<organism evidence="2 3">
    <name type="scientific">Streptomyces thinghirensis</name>
    <dbReference type="NCBI Taxonomy" id="551547"/>
    <lineage>
        <taxon>Bacteria</taxon>
        <taxon>Bacillati</taxon>
        <taxon>Actinomycetota</taxon>
        <taxon>Actinomycetes</taxon>
        <taxon>Kitasatosporales</taxon>
        <taxon>Streptomycetaceae</taxon>
        <taxon>Streptomyces</taxon>
    </lineage>
</organism>
<proteinExistence type="predicted"/>
<protein>
    <submittedName>
        <fullName evidence="2">Uncharacterized protein</fullName>
    </submittedName>
</protein>
<evidence type="ECO:0000313" key="3">
    <source>
        <dbReference type="Proteomes" id="UP001499878"/>
    </source>
</evidence>